<evidence type="ECO:0000256" key="1">
    <source>
        <dbReference type="SAM" id="Coils"/>
    </source>
</evidence>
<keyword evidence="1" id="KW-0175">Coiled coil</keyword>
<dbReference type="Proteomes" id="UP000266861">
    <property type="component" value="Unassembled WGS sequence"/>
</dbReference>
<accession>A0A397J8C7</accession>
<feature type="coiled-coil region" evidence="1">
    <location>
        <begin position="155"/>
        <end position="182"/>
    </location>
</feature>
<evidence type="ECO:0000313" key="2">
    <source>
        <dbReference type="EMBL" id="RHZ81434.1"/>
    </source>
</evidence>
<name>A0A397J8C7_9GLOM</name>
<evidence type="ECO:0000313" key="3">
    <source>
        <dbReference type="Proteomes" id="UP000266861"/>
    </source>
</evidence>
<dbReference type="EMBL" id="PQFF01000112">
    <property type="protein sequence ID" value="RHZ81434.1"/>
    <property type="molecule type" value="Genomic_DNA"/>
</dbReference>
<gene>
    <name evidence="2" type="ORF">Glove_120g210</name>
</gene>
<proteinExistence type="predicted"/>
<dbReference type="AlphaFoldDB" id="A0A397J8C7"/>
<protein>
    <submittedName>
        <fullName evidence="2">Uncharacterized protein</fullName>
    </submittedName>
</protein>
<organism evidence="2 3">
    <name type="scientific">Diversispora epigaea</name>
    <dbReference type="NCBI Taxonomy" id="1348612"/>
    <lineage>
        <taxon>Eukaryota</taxon>
        <taxon>Fungi</taxon>
        <taxon>Fungi incertae sedis</taxon>
        <taxon>Mucoromycota</taxon>
        <taxon>Glomeromycotina</taxon>
        <taxon>Glomeromycetes</taxon>
        <taxon>Diversisporales</taxon>
        <taxon>Diversisporaceae</taxon>
        <taxon>Diversispora</taxon>
    </lineage>
</organism>
<reference evidence="2 3" key="1">
    <citation type="submission" date="2018-08" db="EMBL/GenBank/DDBJ databases">
        <title>Genome and evolution of the arbuscular mycorrhizal fungus Diversispora epigaea (formerly Glomus versiforme) and its bacterial endosymbionts.</title>
        <authorList>
            <person name="Sun X."/>
            <person name="Fei Z."/>
            <person name="Harrison M."/>
        </authorList>
    </citation>
    <scope>NUCLEOTIDE SEQUENCE [LARGE SCALE GENOMIC DNA]</scope>
    <source>
        <strain evidence="2 3">IT104</strain>
    </source>
</reference>
<comment type="caution">
    <text evidence="2">The sequence shown here is derived from an EMBL/GenBank/DDBJ whole genome shotgun (WGS) entry which is preliminary data.</text>
</comment>
<sequence length="281" mass="32265">MRMLITYMAQLWPQKFMHLGRLCLYAVCFYTGSTTVKLTIASALCEWDRYQDISEIPLTSEVGLRTKALIRLQLTLRNIIIVNKNLLKQAIEEAVSPQRPHIGKLAPCTSSAKSPLTRYRFFLGRSGSLIMNTLLSEITDLREENAKISKFKKENAVFSVENAKLRQDMEEYETRFTKLKQNETLIHCETNDSITSITPVTPEQIVSQNSTYKEKVSKEIIRIVKEKKLRDQESSSEKQDTSSGELEELISPLIPCDTIKKRLLQKNPYKIYLKNPSGIRV</sequence>
<keyword evidence="3" id="KW-1185">Reference proteome</keyword>